<proteinExistence type="predicted"/>
<dbReference type="EMBL" id="BKCJ010005918">
    <property type="protein sequence ID" value="GEU69351.1"/>
    <property type="molecule type" value="Genomic_DNA"/>
</dbReference>
<accession>A0A6L2M614</accession>
<gene>
    <name evidence="1" type="ORF">Tci_041329</name>
</gene>
<dbReference type="AlphaFoldDB" id="A0A6L2M614"/>
<name>A0A6L2M614_TANCI</name>
<evidence type="ECO:0000313" key="1">
    <source>
        <dbReference type="EMBL" id="GEU69351.1"/>
    </source>
</evidence>
<sequence>MDQVTTSMCKGGNGRIRFARVLIDVEAKKGLPDNVEIVYKNKDNLVTGKKSVSVNYDSPPSVLFLYKKNGGKKENPRGEKKIDSEELKGNKLMYKTVEKVGNNVGDIISNEVEKEQLLDKGSPKTGWNVQKDIINSIRKSANKYAMLAEENENGNLSERETENEKEVIDVYDETLGSARKMAQNDIGSSYVEILNGTCRGGSES</sequence>
<reference evidence="1" key="1">
    <citation type="journal article" date="2019" name="Sci. Rep.">
        <title>Draft genome of Tanacetum cinerariifolium, the natural source of mosquito coil.</title>
        <authorList>
            <person name="Yamashiro T."/>
            <person name="Shiraishi A."/>
            <person name="Satake H."/>
            <person name="Nakayama K."/>
        </authorList>
    </citation>
    <scope>NUCLEOTIDE SEQUENCE</scope>
</reference>
<protein>
    <submittedName>
        <fullName evidence="1">Uncharacterized protein</fullName>
    </submittedName>
</protein>
<comment type="caution">
    <text evidence="1">The sequence shown here is derived from an EMBL/GenBank/DDBJ whole genome shotgun (WGS) entry which is preliminary data.</text>
</comment>
<organism evidence="1">
    <name type="scientific">Tanacetum cinerariifolium</name>
    <name type="common">Dalmatian daisy</name>
    <name type="synonym">Chrysanthemum cinerariifolium</name>
    <dbReference type="NCBI Taxonomy" id="118510"/>
    <lineage>
        <taxon>Eukaryota</taxon>
        <taxon>Viridiplantae</taxon>
        <taxon>Streptophyta</taxon>
        <taxon>Embryophyta</taxon>
        <taxon>Tracheophyta</taxon>
        <taxon>Spermatophyta</taxon>
        <taxon>Magnoliopsida</taxon>
        <taxon>eudicotyledons</taxon>
        <taxon>Gunneridae</taxon>
        <taxon>Pentapetalae</taxon>
        <taxon>asterids</taxon>
        <taxon>campanulids</taxon>
        <taxon>Asterales</taxon>
        <taxon>Asteraceae</taxon>
        <taxon>Asteroideae</taxon>
        <taxon>Anthemideae</taxon>
        <taxon>Anthemidinae</taxon>
        <taxon>Tanacetum</taxon>
    </lineage>
</organism>